<feature type="transmembrane region" description="Helical" evidence="1">
    <location>
        <begin position="186"/>
        <end position="209"/>
    </location>
</feature>
<evidence type="ECO:0000256" key="1">
    <source>
        <dbReference type="SAM" id="Phobius"/>
    </source>
</evidence>
<keyword evidence="1" id="KW-1133">Transmembrane helix</keyword>
<organism evidence="2 3">
    <name type="scientific">Mya arenaria</name>
    <name type="common">Soft-shell clam</name>
    <dbReference type="NCBI Taxonomy" id="6604"/>
    <lineage>
        <taxon>Eukaryota</taxon>
        <taxon>Metazoa</taxon>
        <taxon>Spiralia</taxon>
        <taxon>Lophotrochozoa</taxon>
        <taxon>Mollusca</taxon>
        <taxon>Bivalvia</taxon>
        <taxon>Autobranchia</taxon>
        <taxon>Heteroconchia</taxon>
        <taxon>Euheterodonta</taxon>
        <taxon>Imparidentia</taxon>
        <taxon>Neoheterodontei</taxon>
        <taxon>Myida</taxon>
        <taxon>Myoidea</taxon>
        <taxon>Myidae</taxon>
        <taxon>Mya</taxon>
    </lineage>
</organism>
<protein>
    <submittedName>
        <fullName evidence="2">FARX-like protein</fullName>
    </submittedName>
</protein>
<dbReference type="Proteomes" id="UP001164746">
    <property type="component" value="Chromosome 14"/>
</dbReference>
<gene>
    <name evidence="2" type="ORF">MAR_012554</name>
</gene>
<reference evidence="2" key="1">
    <citation type="submission" date="2022-11" db="EMBL/GenBank/DDBJ databases">
        <title>Centuries of genome instability and evolution in soft-shell clam transmissible cancer (bioRxiv).</title>
        <authorList>
            <person name="Hart S.F.M."/>
            <person name="Yonemitsu M.A."/>
            <person name="Giersch R.M."/>
            <person name="Beal B.F."/>
            <person name="Arriagada G."/>
            <person name="Davis B.W."/>
            <person name="Ostrander E.A."/>
            <person name="Goff S.P."/>
            <person name="Metzger M.J."/>
        </authorList>
    </citation>
    <scope>NUCLEOTIDE SEQUENCE</scope>
    <source>
        <strain evidence="2">MELC-2E11</strain>
        <tissue evidence="2">Siphon/mantle</tissue>
    </source>
</reference>
<keyword evidence="1" id="KW-0812">Transmembrane</keyword>
<sequence>MLQTPYVSNAIHPFILAIGSDPSILAIGSDPFILAIGSDPFILAIGSDPFILSIGSDPFILAIRSDPFILSIGADPFILSIGSDPFILAIGSDLFILSISSDPFIFSIGSDPFILAILSYTCFTHSIWCAVLHLLHLQYRLRCPTPASPTVSVALSYTCLTYSIGYDVLHLLHLQYRLRCPTPASPTVSAALSYTCFTYSIGCAVLHLLHPQYRLRCPIPASPTISTALSFICFTHSISCAIEFNDINKYSRSPRERTTLGQSSARLTTCSQIPRCGATSSCLPFSPFHIASAGASGCVSLASCVAPSNSARGRGSLVSSSAHSWNSLTQPSEDHLVTSGSQRRRNVLSRALVGEAPHAVDDVCALRLSQDILKLDLLEGQDRVMATFKCAVVA</sequence>
<feature type="transmembrane region" description="Helical" evidence="1">
    <location>
        <begin position="86"/>
        <end position="106"/>
    </location>
</feature>
<name>A0ABY7FXY9_MYAAR</name>
<keyword evidence="3" id="KW-1185">Reference proteome</keyword>
<feature type="transmembrane region" description="Helical" evidence="1">
    <location>
        <begin position="112"/>
        <end position="135"/>
    </location>
</feature>
<evidence type="ECO:0000313" key="3">
    <source>
        <dbReference type="Proteomes" id="UP001164746"/>
    </source>
</evidence>
<feature type="transmembrane region" description="Helical" evidence="1">
    <location>
        <begin position="147"/>
        <end position="166"/>
    </location>
</feature>
<evidence type="ECO:0000313" key="2">
    <source>
        <dbReference type="EMBL" id="WAR26850.1"/>
    </source>
</evidence>
<keyword evidence="1" id="KW-0472">Membrane</keyword>
<proteinExistence type="predicted"/>
<accession>A0ABY7FXY9</accession>
<dbReference type="EMBL" id="CP111025">
    <property type="protein sequence ID" value="WAR26850.1"/>
    <property type="molecule type" value="Genomic_DNA"/>
</dbReference>